<evidence type="ECO:0000259" key="6">
    <source>
        <dbReference type="PROSITE" id="PS50113"/>
    </source>
</evidence>
<accession>A0AA39UZ72</accession>
<dbReference type="Pfam" id="PF13426">
    <property type="entry name" value="PAS_9"/>
    <property type="match status" value="1"/>
</dbReference>
<feature type="region of interest" description="Disordered" evidence="4">
    <location>
        <begin position="678"/>
        <end position="762"/>
    </location>
</feature>
<dbReference type="Gene3D" id="3.30.450.20">
    <property type="entry name" value="PAS domain"/>
    <property type="match status" value="1"/>
</dbReference>
<dbReference type="PROSITE" id="PS50112">
    <property type="entry name" value="PAS"/>
    <property type="match status" value="1"/>
</dbReference>
<dbReference type="PROSITE" id="PS50113">
    <property type="entry name" value="PAC"/>
    <property type="match status" value="1"/>
</dbReference>
<feature type="region of interest" description="Disordered" evidence="4">
    <location>
        <begin position="1"/>
        <end position="36"/>
    </location>
</feature>
<evidence type="ECO:0000256" key="2">
    <source>
        <dbReference type="ARBA" id="ARBA00022643"/>
    </source>
</evidence>
<proteinExistence type="predicted"/>
<dbReference type="InterPro" id="IPR000014">
    <property type="entry name" value="PAS"/>
</dbReference>
<dbReference type="InterPro" id="IPR001610">
    <property type="entry name" value="PAC"/>
</dbReference>
<feature type="region of interest" description="Disordered" evidence="4">
    <location>
        <begin position="625"/>
        <end position="665"/>
    </location>
</feature>
<evidence type="ECO:0000313" key="7">
    <source>
        <dbReference type="EMBL" id="KAK0509397.1"/>
    </source>
</evidence>
<dbReference type="Proteomes" id="UP001166286">
    <property type="component" value="Unassembled WGS sequence"/>
</dbReference>
<comment type="caution">
    <text evidence="7">The sequence shown here is derived from an EMBL/GenBank/DDBJ whole genome shotgun (WGS) entry which is preliminary data.</text>
</comment>
<feature type="compositionally biased region" description="Polar residues" evidence="4">
    <location>
        <begin position="99"/>
        <end position="124"/>
    </location>
</feature>
<evidence type="ECO:0008006" key="9">
    <source>
        <dbReference type="Google" id="ProtNLM"/>
    </source>
</evidence>
<gene>
    <name evidence="7" type="ORF">JMJ35_007791</name>
</gene>
<keyword evidence="1" id="KW-0285">Flavoprotein</keyword>
<feature type="compositionally biased region" description="Polar residues" evidence="4">
    <location>
        <begin position="699"/>
        <end position="715"/>
    </location>
</feature>
<dbReference type="AlphaFoldDB" id="A0AA39UZ72"/>
<organism evidence="7 8">
    <name type="scientific">Cladonia borealis</name>
    <dbReference type="NCBI Taxonomy" id="184061"/>
    <lineage>
        <taxon>Eukaryota</taxon>
        <taxon>Fungi</taxon>
        <taxon>Dikarya</taxon>
        <taxon>Ascomycota</taxon>
        <taxon>Pezizomycotina</taxon>
        <taxon>Lecanoromycetes</taxon>
        <taxon>OSLEUM clade</taxon>
        <taxon>Lecanoromycetidae</taxon>
        <taxon>Lecanorales</taxon>
        <taxon>Lecanorineae</taxon>
        <taxon>Cladoniaceae</taxon>
        <taxon>Cladonia</taxon>
    </lineage>
</organism>
<feature type="region of interest" description="Disordered" evidence="4">
    <location>
        <begin position="65"/>
        <end position="128"/>
    </location>
</feature>
<evidence type="ECO:0000256" key="4">
    <source>
        <dbReference type="SAM" id="MobiDB-lite"/>
    </source>
</evidence>
<dbReference type="SMART" id="SM00086">
    <property type="entry name" value="PAC"/>
    <property type="match status" value="1"/>
</dbReference>
<dbReference type="PANTHER" id="PTHR47429:SF9">
    <property type="entry name" value="PAS DOMAIN-CONTAINING PROTEIN"/>
    <property type="match status" value="1"/>
</dbReference>
<protein>
    <recommendedName>
        <fullName evidence="9">LOV domain-containing protein</fullName>
    </recommendedName>
</protein>
<dbReference type="InterPro" id="IPR035965">
    <property type="entry name" value="PAS-like_dom_sf"/>
</dbReference>
<feature type="compositionally biased region" description="Polar residues" evidence="4">
    <location>
        <begin position="65"/>
        <end position="76"/>
    </location>
</feature>
<evidence type="ECO:0000313" key="8">
    <source>
        <dbReference type="Proteomes" id="UP001166286"/>
    </source>
</evidence>
<dbReference type="PANTHER" id="PTHR47429">
    <property type="entry name" value="PROTEIN TWIN LOV 1"/>
    <property type="match status" value="1"/>
</dbReference>
<feature type="domain" description="PAS" evidence="5">
    <location>
        <begin position="264"/>
        <end position="313"/>
    </location>
</feature>
<dbReference type="NCBIfam" id="TIGR00229">
    <property type="entry name" value="sensory_box"/>
    <property type="match status" value="1"/>
</dbReference>
<keyword evidence="3" id="KW-0157">Chromophore</keyword>
<evidence type="ECO:0000256" key="1">
    <source>
        <dbReference type="ARBA" id="ARBA00022630"/>
    </source>
</evidence>
<sequence>MADTSNKNSEFNGHIEGRDSLPPRTDYGLTNEDGFEPSKYDFYNSAYQTTSRAYVVRLDENESATFTKTNDPTQLPDTFDVNTPPPLSPIEELEDDLGTRNQPRTSTSSHQTIVNTQNTASDDSTLAIPEKNDDGLGLVEKTSDLLFSRHHLHIILAEEELSIQFTEFLRTYRPNSVPILAYYLDAVKALKTIRYAEAIMKGLEPIPGHAFTAEANSATMAWVVEDKADRALTVLAQDCLPAFIAYIYVRTVDVALVDRVTGRDNSTFSSIADGLAEVFVLSDPSRPDNPIVFTSEEFHNMTGYSRSEVLGRNCRMLGGHKTSPLGISRFRTSLDAEREHCEVLLNYRKDGSPFLNLIMCVPLRDQSGKVRYYLGAQLDITDLLFDCTGLPSLGKLIKRQKEHRALIKSGDVSPDNLHEDEFEQLSQVFNPKELEQLLALRQRQQLEAEEDVIDIDMANRRKAHFSVRTPPTDLDSGFQIHEGGRAPPLGYYKTYVLVRPYPSLRILFASPDLRAPGMLQSPLMGHVGGSTRVRDDLSHALEVGRKVTAKVQWLSKGSPKSQARWIHCTPLLGSNDAVGVWMVILVDDEDDIEAKGAQEVATSDVPVGKRLDPEYMAQALPWNTERQDKLTNRTGSYADGVTGPVPRRPLFRLPTDTRDPGPIVRAGPIIAGKAYSFTSSSDRGVGASDASSAGGDSSRPTSASSGAGTPLQSAMQPKVKYNGRPSQTMDPDNARKPPIHMPYQPSEDERGGPNGRLPVRKTYKSLSPYGILFED</sequence>
<keyword evidence="8" id="KW-1185">Reference proteome</keyword>
<feature type="compositionally biased region" description="Polar residues" evidence="4">
    <location>
        <begin position="1"/>
        <end position="11"/>
    </location>
</feature>
<dbReference type="GO" id="GO:0005634">
    <property type="term" value="C:nucleus"/>
    <property type="evidence" value="ECO:0007669"/>
    <property type="project" value="TreeGrafter"/>
</dbReference>
<evidence type="ECO:0000256" key="3">
    <source>
        <dbReference type="ARBA" id="ARBA00022991"/>
    </source>
</evidence>
<feature type="domain" description="PAC" evidence="6">
    <location>
        <begin position="339"/>
        <end position="392"/>
    </location>
</feature>
<dbReference type="SUPFAM" id="SSF55785">
    <property type="entry name" value="PYP-like sensor domain (PAS domain)"/>
    <property type="match status" value="1"/>
</dbReference>
<dbReference type="EMBL" id="JAFEKC020000018">
    <property type="protein sequence ID" value="KAK0509397.1"/>
    <property type="molecule type" value="Genomic_DNA"/>
</dbReference>
<reference evidence="7" key="1">
    <citation type="submission" date="2023-03" db="EMBL/GenBank/DDBJ databases">
        <title>Complete genome of Cladonia borealis.</title>
        <authorList>
            <person name="Park H."/>
        </authorList>
    </citation>
    <scope>NUCLEOTIDE SEQUENCE</scope>
    <source>
        <strain evidence="7">ANT050790</strain>
    </source>
</reference>
<dbReference type="CDD" id="cd00130">
    <property type="entry name" value="PAS"/>
    <property type="match status" value="1"/>
</dbReference>
<keyword evidence="2" id="KW-0288">FMN</keyword>
<feature type="compositionally biased region" description="Low complexity" evidence="4">
    <location>
        <begin position="679"/>
        <end position="698"/>
    </location>
</feature>
<evidence type="ECO:0000259" key="5">
    <source>
        <dbReference type="PROSITE" id="PS50112"/>
    </source>
</evidence>
<name>A0AA39UZ72_9LECA</name>
<dbReference type="InterPro" id="IPR000700">
    <property type="entry name" value="PAS-assoc_C"/>
</dbReference>